<reference evidence="2 3" key="1">
    <citation type="submission" date="2019-10" db="EMBL/GenBank/DDBJ databases">
        <title>Comparative genomics of sulfur disproportionating microorganisms.</title>
        <authorList>
            <person name="Ward L.M."/>
            <person name="Bertran E."/>
            <person name="Johnston D."/>
        </authorList>
    </citation>
    <scope>NUCLEOTIDE SEQUENCE [LARGE SCALE GENOMIC DNA]</scope>
    <source>
        <strain evidence="2 3">DSM 14055</strain>
    </source>
</reference>
<dbReference type="OrthoDB" id="9798254at2"/>
<keyword evidence="2" id="KW-0255">Endonuclease</keyword>
<keyword evidence="3" id="KW-1185">Reference proteome</keyword>
<name>A0A6N7IV86_9FIRM</name>
<gene>
    <name evidence="2" type="ORF">GFC01_17385</name>
</gene>
<dbReference type="Pfam" id="PF05685">
    <property type="entry name" value="Uma2"/>
    <property type="match status" value="1"/>
</dbReference>
<dbReference type="PANTHER" id="PTHR34107">
    <property type="entry name" value="SLL0198 PROTEIN-RELATED"/>
    <property type="match status" value="1"/>
</dbReference>
<keyword evidence="2" id="KW-0540">Nuclease</keyword>
<evidence type="ECO:0000259" key="1">
    <source>
        <dbReference type="Pfam" id="PF05685"/>
    </source>
</evidence>
<dbReference type="PANTHER" id="PTHR34107:SF4">
    <property type="entry name" value="SLL1222 PROTEIN"/>
    <property type="match status" value="1"/>
</dbReference>
<dbReference type="GO" id="GO:0004519">
    <property type="term" value="F:endonuclease activity"/>
    <property type="evidence" value="ECO:0007669"/>
    <property type="project" value="UniProtKB-KW"/>
</dbReference>
<sequence length="188" mass="20941">MEMDVALQSVASGITYEDYCKLDDGNRYELIGGELYVVPSPSAIHQNVSIALAATLYHFVLENQLGRVFTAPLDVYLTPKDLVQPDIIFISRERTDIIAEQNIQGAPDLVVEILSPSTAARDRTLKKDLYARHGVRELWIIHPLAQTVEVYRPTAVGFGDPIFYDRRGGVTVTSPLLPGLELDLNKIF</sequence>
<accession>A0A6N7IV86</accession>
<dbReference type="AlphaFoldDB" id="A0A6N7IV86"/>
<evidence type="ECO:0000313" key="3">
    <source>
        <dbReference type="Proteomes" id="UP000441717"/>
    </source>
</evidence>
<organism evidence="2 3">
    <name type="scientific">Desulfofundulus thermobenzoicus</name>
    <dbReference type="NCBI Taxonomy" id="29376"/>
    <lineage>
        <taxon>Bacteria</taxon>
        <taxon>Bacillati</taxon>
        <taxon>Bacillota</taxon>
        <taxon>Clostridia</taxon>
        <taxon>Eubacteriales</taxon>
        <taxon>Peptococcaceae</taxon>
        <taxon>Desulfofundulus</taxon>
    </lineage>
</organism>
<dbReference type="SUPFAM" id="SSF52980">
    <property type="entry name" value="Restriction endonuclease-like"/>
    <property type="match status" value="1"/>
</dbReference>
<proteinExistence type="predicted"/>
<dbReference type="EMBL" id="WHYR01000096">
    <property type="protein sequence ID" value="MQL53994.1"/>
    <property type="molecule type" value="Genomic_DNA"/>
</dbReference>
<dbReference type="InterPro" id="IPR012296">
    <property type="entry name" value="Nuclease_put_TT1808"/>
</dbReference>
<keyword evidence="2" id="KW-0378">Hydrolase</keyword>
<dbReference type="Proteomes" id="UP000441717">
    <property type="component" value="Unassembled WGS sequence"/>
</dbReference>
<dbReference type="CDD" id="cd06260">
    <property type="entry name" value="DUF820-like"/>
    <property type="match status" value="1"/>
</dbReference>
<dbReference type="InterPro" id="IPR011335">
    <property type="entry name" value="Restrct_endonuc-II-like"/>
</dbReference>
<evidence type="ECO:0000313" key="2">
    <source>
        <dbReference type="EMBL" id="MQL53994.1"/>
    </source>
</evidence>
<dbReference type="InterPro" id="IPR008538">
    <property type="entry name" value="Uma2"/>
</dbReference>
<comment type="caution">
    <text evidence="2">The sequence shown here is derived from an EMBL/GenBank/DDBJ whole genome shotgun (WGS) entry which is preliminary data.</text>
</comment>
<protein>
    <submittedName>
        <fullName evidence="2">Uma2 family endonuclease</fullName>
    </submittedName>
</protein>
<feature type="domain" description="Putative restriction endonuclease" evidence="1">
    <location>
        <begin position="17"/>
        <end position="184"/>
    </location>
</feature>
<dbReference type="Gene3D" id="3.90.1570.10">
    <property type="entry name" value="tt1808, chain A"/>
    <property type="match status" value="1"/>
</dbReference>